<gene>
    <name evidence="4" type="primary">LOC108670463</name>
</gene>
<feature type="region of interest" description="Disordered" evidence="1">
    <location>
        <begin position="167"/>
        <end position="239"/>
    </location>
</feature>
<evidence type="ECO:0000256" key="2">
    <source>
        <dbReference type="SAM" id="SignalP"/>
    </source>
</evidence>
<dbReference type="AlphaFoldDB" id="A0A8B7NJE4"/>
<feature type="compositionally biased region" description="Basic and acidic residues" evidence="1">
    <location>
        <begin position="167"/>
        <end position="237"/>
    </location>
</feature>
<dbReference type="GeneID" id="108670463"/>
<evidence type="ECO:0000256" key="1">
    <source>
        <dbReference type="SAM" id="MobiDB-lite"/>
    </source>
</evidence>
<dbReference type="Proteomes" id="UP000694843">
    <property type="component" value="Unplaced"/>
</dbReference>
<sequence>MMKSVCLVLLLTAAFAYSGVEGTSGKQVVVKTSTSGCGKALNNMVASAYDTPNFVACKSDPEGSAAWTALSGNPACKDYKFTVGDQKCEVLAAPYMKCVAGKQGFLKDDGSIDSTSIIAKYKLWTSSPACDAAQFDFGVKKCGTTINNYAFLEKAACIATEAEKYTGQDKEKNTGQDKEKNTGHDKEKNTGQDKEKNTGQDKEKNTGQDKEKNTGQDKEKNTGQNKEKNTGQDKEKYTGLLFLVLMPSSACRL</sequence>
<dbReference type="RefSeq" id="XP_018013431.1">
    <property type="nucleotide sequence ID" value="XM_018157942.2"/>
</dbReference>
<feature type="signal peptide" evidence="2">
    <location>
        <begin position="1"/>
        <end position="16"/>
    </location>
</feature>
<feature type="chain" id="PRO_5034086099" evidence="2">
    <location>
        <begin position="17"/>
        <end position="253"/>
    </location>
</feature>
<dbReference type="KEGG" id="hazt:108670463"/>
<name>A0A8B7NJE4_HYAAZ</name>
<evidence type="ECO:0000313" key="3">
    <source>
        <dbReference type="Proteomes" id="UP000694843"/>
    </source>
</evidence>
<reference evidence="4" key="1">
    <citation type="submission" date="2025-08" db="UniProtKB">
        <authorList>
            <consortium name="RefSeq"/>
        </authorList>
    </citation>
    <scope>IDENTIFICATION</scope>
    <source>
        <tissue evidence="4">Whole organism</tissue>
    </source>
</reference>
<accession>A0A8B7NJE4</accession>
<proteinExistence type="predicted"/>
<dbReference type="OrthoDB" id="5981545at2759"/>
<keyword evidence="2" id="KW-0732">Signal</keyword>
<organism evidence="3 4">
    <name type="scientific">Hyalella azteca</name>
    <name type="common">Amphipod</name>
    <dbReference type="NCBI Taxonomy" id="294128"/>
    <lineage>
        <taxon>Eukaryota</taxon>
        <taxon>Metazoa</taxon>
        <taxon>Ecdysozoa</taxon>
        <taxon>Arthropoda</taxon>
        <taxon>Crustacea</taxon>
        <taxon>Multicrustacea</taxon>
        <taxon>Malacostraca</taxon>
        <taxon>Eumalacostraca</taxon>
        <taxon>Peracarida</taxon>
        <taxon>Amphipoda</taxon>
        <taxon>Senticaudata</taxon>
        <taxon>Talitrida</taxon>
        <taxon>Talitroidea</taxon>
        <taxon>Hyalellidae</taxon>
        <taxon>Hyalella</taxon>
    </lineage>
</organism>
<evidence type="ECO:0000313" key="4">
    <source>
        <dbReference type="RefSeq" id="XP_018013431.1"/>
    </source>
</evidence>
<keyword evidence="3" id="KW-1185">Reference proteome</keyword>
<protein>
    <submittedName>
        <fullName evidence="4">Uncharacterized protein LOC108670463</fullName>
    </submittedName>
</protein>